<feature type="region of interest" description="Disordered" evidence="1">
    <location>
        <begin position="1"/>
        <end position="39"/>
    </location>
</feature>
<name>A0AAN6UTU8_9PEZI</name>
<dbReference type="InterPro" id="IPR036388">
    <property type="entry name" value="WH-like_DNA-bd_sf"/>
</dbReference>
<feature type="non-terminal residue" evidence="2">
    <location>
        <position position="73"/>
    </location>
</feature>
<gene>
    <name evidence="2" type="ORF">C8A04DRAFT_33385</name>
</gene>
<organism evidence="2 3">
    <name type="scientific">Dichotomopilus funicola</name>
    <dbReference type="NCBI Taxonomy" id="1934379"/>
    <lineage>
        <taxon>Eukaryota</taxon>
        <taxon>Fungi</taxon>
        <taxon>Dikarya</taxon>
        <taxon>Ascomycota</taxon>
        <taxon>Pezizomycotina</taxon>
        <taxon>Sordariomycetes</taxon>
        <taxon>Sordariomycetidae</taxon>
        <taxon>Sordariales</taxon>
        <taxon>Chaetomiaceae</taxon>
        <taxon>Dichotomopilus</taxon>
    </lineage>
</organism>
<dbReference type="RefSeq" id="XP_062632513.1">
    <property type="nucleotide sequence ID" value="XM_062782446.1"/>
</dbReference>
<evidence type="ECO:0000313" key="3">
    <source>
        <dbReference type="Proteomes" id="UP001302676"/>
    </source>
</evidence>
<dbReference type="InterPro" id="IPR036217">
    <property type="entry name" value="MethylDNA_cys_MeTrfase_DNAb"/>
</dbReference>
<keyword evidence="3" id="KW-1185">Reference proteome</keyword>
<accession>A0AAN6UTU8</accession>
<proteinExistence type="predicted"/>
<evidence type="ECO:0008006" key="4">
    <source>
        <dbReference type="Google" id="ProtNLM"/>
    </source>
</evidence>
<evidence type="ECO:0000313" key="2">
    <source>
        <dbReference type="EMBL" id="KAK4139142.1"/>
    </source>
</evidence>
<reference evidence="2" key="2">
    <citation type="submission" date="2023-05" db="EMBL/GenBank/DDBJ databases">
        <authorList>
            <consortium name="Lawrence Berkeley National Laboratory"/>
            <person name="Steindorff A."/>
            <person name="Hensen N."/>
            <person name="Bonometti L."/>
            <person name="Westerberg I."/>
            <person name="Brannstrom I.O."/>
            <person name="Guillou S."/>
            <person name="Cros-Aarteil S."/>
            <person name="Calhoun S."/>
            <person name="Haridas S."/>
            <person name="Kuo A."/>
            <person name="Mondo S."/>
            <person name="Pangilinan J."/>
            <person name="Riley R."/>
            <person name="Labutti K."/>
            <person name="Andreopoulos B."/>
            <person name="Lipzen A."/>
            <person name="Chen C."/>
            <person name="Yanf M."/>
            <person name="Daum C."/>
            <person name="Ng V."/>
            <person name="Clum A."/>
            <person name="Ohm R."/>
            <person name="Martin F."/>
            <person name="Silar P."/>
            <person name="Natvig D."/>
            <person name="Lalanne C."/>
            <person name="Gautier V."/>
            <person name="Ament-Velasquez S.L."/>
            <person name="Kruys A."/>
            <person name="Hutchinson M.I."/>
            <person name="Powell A.J."/>
            <person name="Barry K."/>
            <person name="Miller A.N."/>
            <person name="Grigoriev I.V."/>
            <person name="Debuchy R."/>
            <person name="Gladieux P."/>
            <person name="Thoren M.H."/>
            <person name="Johannesson H."/>
        </authorList>
    </citation>
    <scope>NUCLEOTIDE SEQUENCE</scope>
    <source>
        <strain evidence="2">CBS 141.50</strain>
    </source>
</reference>
<sequence>MPTTTTTTLAKTALPKLPSKLPPKTSLPLPPPLQTSSRGTPFERAVWALTYQIPPGSFSTYALLAAHLKSSPR</sequence>
<reference evidence="2" key="1">
    <citation type="journal article" date="2023" name="Mol. Phylogenet. Evol.">
        <title>Genome-scale phylogeny and comparative genomics of the fungal order Sordariales.</title>
        <authorList>
            <person name="Hensen N."/>
            <person name="Bonometti L."/>
            <person name="Westerberg I."/>
            <person name="Brannstrom I.O."/>
            <person name="Guillou S."/>
            <person name="Cros-Aarteil S."/>
            <person name="Calhoun S."/>
            <person name="Haridas S."/>
            <person name="Kuo A."/>
            <person name="Mondo S."/>
            <person name="Pangilinan J."/>
            <person name="Riley R."/>
            <person name="LaButti K."/>
            <person name="Andreopoulos B."/>
            <person name="Lipzen A."/>
            <person name="Chen C."/>
            <person name="Yan M."/>
            <person name="Daum C."/>
            <person name="Ng V."/>
            <person name="Clum A."/>
            <person name="Steindorff A."/>
            <person name="Ohm R.A."/>
            <person name="Martin F."/>
            <person name="Silar P."/>
            <person name="Natvig D.O."/>
            <person name="Lalanne C."/>
            <person name="Gautier V."/>
            <person name="Ament-Velasquez S.L."/>
            <person name="Kruys A."/>
            <person name="Hutchinson M.I."/>
            <person name="Powell A.J."/>
            <person name="Barry K."/>
            <person name="Miller A.N."/>
            <person name="Grigoriev I.V."/>
            <person name="Debuchy R."/>
            <person name="Gladieux P."/>
            <person name="Hiltunen Thoren M."/>
            <person name="Johannesson H."/>
        </authorList>
    </citation>
    <scope>NUCLEOTIDE SEQUENCE</scope>
    <source>
        <strain evidence="2">CBS 141.50</strain>
    </source>
</reference>
<protein>
    <recommendedName>
        <fullName evidence="4">Methylated-DNA-[protein]-cysteine S-methyltransferase DNA binding domain-containing protein</fullName>
    </recommendedName>
</protein>
<dbReference type="EMBL" id="MU853689">
    <property type="protein sequence ID" value="KAK4139142.1"/>
    <property type="molecule type" value="Genomic_DNA"/>
</dbReference>
<dbReference type="SUPFAM" id="SSF46767">
    <property type="entry name" value="Methylated DNA-protein cysteine methyltransferase, C-terminal domain"/>
    <property type="match status" value="1"/>
</dbReference>
<evidence type="ECO:0000256" key="1">
    <source>
        <dbReference type="SAM" id="MobiDB-lite"/>
    </source>
</evidence>
<dbReference type="AlphaFoldDB" id="A0AAN6UTU8"/>
<dbReference type="Proteomes" id="UP001302676">
    <property type="component" value="Unassembled WGS sequence"/>
</dbReference>
<comment type="caution">
    <text evidence="2">The sequence shown here is derived from an EMBL/GenBank/DDBJ whole genome shotgun (WGS) entry which is preliminary data.</text>
</comment>
<dbReference type="GeneID" id="87819059"/>
<feature type="compositionally biased region" description="Low complexity" evidence="1">
    <location>
        <begin position="1"/>
        <end position="27"/>
    </location>
</feature>
<dbReference type="Gene3D" id="1.10.10.10">
    <property type="entry name" value="Winged helix-like DNA-binding domain superfamily/Winged helix DNA-binding domain"/>
    <property type="match status" value="1"/>
</dbReference>